<dbReference type="EMBL" id="SNRY01000929">
    <property type="protein sequence ID" value="KAA6335089.1"/>
    <property type="molecule type" value="Genomic_DNA"/>
</dbReference>
<proteinExistence type="predicted"/>
<sequence>MYTINFKGKPNPKDKKMVKLEMILFKTGYPRVEKILSITGQFKDWDQKTQSFKTQTSEALRKNKQLFDLKMKYLKVIEEWEEERHDWSPVQWSHCFDKAKKEKEKIKVLSVSQMISLLTAKFKQQERYKNGRIVTSEGTAQNYIYLENSLGEFTQKKIWKKSFILLF</sequence>
<comment type="caution">
    <text evidence="1">The sequence shown here is derived from an EMBL/GenBank/DDBJ whole genome shotgun (WGS) entry which is preliminary data.</text>
</comment>
<evidence type="ECO:0000313" key="1">
    <source>
        <dbReference type="EMBL" id="KAA6335089.1"/>
    </source>
</evidence>
<gene>
    <name evidence="1" type="ORF">EZS27_016650</name>
</gene>
<accession>A0A5J4RN56</accession>
<reference evidence="1" key="1">
    <citation type="submission" date="2019-03" db="EMBL/GenBank/DDBJ databases">
        <title>Single cell metagenomics reveals metabolic interactions within the superorganism composed of flagellate Streblomastix strix and complex community of Bacteroidetes bacteria on its surface.</title>
        <authorList>
            <person name="Treitli S.C."/>
            <person name="Kolisko M."/>
            <person name="Husnik F."/>
            <person name="Keeling P."/>
            <person name="Hampl V."/>
        </authorList>
    </citation>
    <scope>NUCLEOTIDE SEQUENCE</scope>
    <source>
        <strain evidence="1">STM</strain>
    </source>
</reference>
<name>A0A5J4RN56_9ZZZZ</name>
<dbReference type="AlphaFoldDB" id="A0A5J4RN56"/>
<protein>
    <submittedName>
        <fullName evidence="1">Uncharacterized protein</fullName>
    </submittedName>
</protein>
<organism evidence="1">
    <name type="scientific">termite gut metagenome</name>
    <dbReference type="NCBI Taxonomy" id="433724"/>
    <lineage>
        <taxon>unclassified sequences</taxon>
        <taxon>metagenomes</taxon>
        <taxon>organismal metagenomes</taxon>
    </lineage>
</organism>